<keyword evidence="2" id="KW-1185">Reference proteome</keyword>
<protein>
    <submittedName>
        <fullName evidence="1">Uncharacterized protein</fullName>
    </submittedName>
</protein>
<dbReference type="Proteomes" id="UP001159363">
    <property type="component" value="Chromosome 6"/>
</dbReference>
<proteinExistence type="predicted"/>
<evidence type="ECO:0000313" key="1">
    <source>
        <dbReference type="EMBL" id="KAJ8879850.1"/>
    </source>
</evidence>
<dbReference type="EMBL" id="JARBHB010000007">
    <property type="protein sequence ID" value="KAJ8879850.1"/>
    <property type="molecule type" value="Genomic_DNA"/>
</dbReference>
<evidence type="ECO:0000313" key="2">
    <source>
        <dbReference type="Proteomes" id="UP001159363"/>
    </source>
</evidence>
<name>A0ABQ9H6I0_9NEOP</name>
<sequence>MKSTVLLSEHRLGSYSCSTGLASQKKFKCGTYETFRSANYRELLIPNEVSRVPYIKVGADLLENSGCTYLNLIDYYSHWLDICPLPNKS</sequence>
<reference evidence="1 2" key="1">
    <citation type="submission" date="2023-02" db="EMBL/GenBank/DDBJ databases">
        <title>LHISI_Scaffold_Assembly.</title>
        <authorList>
            <person name="Stuart O.P."/>
            <person name="Cleave R."/>
            <person name="Magrath M.J.L."/>
            <person name="Mikheyev A.S."/>
        </authorList>
    </citation>
    <scope>NUCLEOTIDE SEQUENCE [LARGE SCALE GENOMIC DNA]</scope>
    <source>
        <strain evidence="1">Daus_M_001</strain>
        <tissue evidence="1">Leg muscle</tissue>
    </source>
</reference>
<gene>
    <name evidence="1" type="ORF">PR048_020467</name>
</gene>
<comment type="caution">
    <text evidence="1">The sequence shown here is derived from an EMBL/GenBank/DDBJ whole genome shotgun (WGS) entry which is preliminary data.</text>
</comment>
<accession>A0ABQ9H6I0</accession>
<organism evidence="1 2">
    <name type="scientific">Dryococelus australis</name>
    <dbReference type="NCBI Taxonomy" id="614101"/>
    <lineage>
        <taxon>Eukaryota</taxon>
        <taxon>Metazoa</taxon>
        <taxon>Ecdysozoa</taxon>
        <taxon>Arthropoda</taxon>
        <taxon>Hexapoda</taxon>
        <taxon>Insecta</taxon>
        <taxon>Pterygota</taxon>
        <taxon>Neoptera</taxon>
        <taxon>Polyneoptera</taxon>
        <taxon>Phasmatodea</taxon>
        <taxon>Verophasmatodea</taxon>
        <taxon>Anareolatae</taxon>
        <taxon>Phasmatidae</taxon>
        <taxon>Eurycanthinae</taxon>
        <taxon>Dryococelus</taxon>
    </lineage>
</organism>